<dbReference type="GeneID" id="30962377"/>
<accession>A0A1D2VD70</accession>
<evidence type="ECO:0000313" key="1">
    <source>
        <dbReference type="EMBL" id="ODV59644.1"/>
    </source>
</evidence>
<reference evidence="2" key="1">
    <citation type="submission" date="2016-05" db="EMBL/GenBank/DDBJ databases">
        <title>Comparative genomics of biotechnologically important yeasts.</title>
        <authorList>
            <consortium name="DOE Joint Genome Institute"/>
            <person name="Riley R."/>
            <person name="Haridas S."/>
            <person name="Wolfe K.H."/>
            <person name="Lopes M.R."/>
            <person name="Hittinger C.T."/>
            <person name="Goker M."/>
            <person name="Salamov A."/>
            <person name="Wisecaver J."/>
            <person name="Long T.M."/>
            <person name="Aerts A.L."/>
            <person name="Barry K."/>
            <person name="Choi C."/>
            <person name="Clum A."/>
            <person name="Coughlan A.Y."/>
            <person name="Deshpande S."/>
            <person name="Douglass A.P."/>
            <person name="Hanson S.J."/>
            <person name="Klenk H.-P."/>
            <person name="Labutti K."/>
            <person name="Lapidus A."/>
            <person name="Lindquist E."/>
            <person name="Lipzen A."/>
            <person name="Meier-Kolthoff J.P."/>
            <person name="Ohm R.A."/>
            <person name="Otillar R.P."/>
            <person name="Pangilinan J."/>
            <person name="Peng Y."/>
            <person name="Rokas A."/>
            <person name="Rosa C.A."/>
            <person name="Scheuner C."/>
            <person name="Sibirny A.A."/>
            <person name="Slot J.C."/>
            <person name="Stielow J.B."/>
            <person name="Sun H."/>
            <person name="Kurtzman C.P."/>
            <person name="Blackwell M."/>
            <person name="Grigoriev I.V."/>
            <person name="Jeffries T.W."/>
        </authorList>
    </citation>
    <scope>NUCLEOTIDE SEQUENCE [LARGE SCALE GENOMIC DNA]</scope>
    <source>
        <strain evidence="2">DSM 1968</strain>
    </source>
</reference>
<dbReference type="InParanoid" id="A0A1D2VD70"/>
<dbReference type="EMBL" id="KV454485">
    <property type="protein sequence ID" value="ODV59644.1"/>
    <property type="molecule type" value="Genomic_DNA"/>
</dbReference>
<dbReference type="RefSeq" id="XP_020045951.1">
    <property type="nucleotide sequence ID" value="XM_020188741.1"/>
</dbReference>
<proteinExistence type="predicted"/>
<organism evidence="1 2">
    <name type="scientific">Ascoidea rubescens DSM 1968</name>
    <dbReference type="NCBI Taxonomy" id="1344418"/>
    <lineage>
        <taxon>Eukaryota</taxon>
        <taxon>Fungi</taxon>
        <taxon>Dikarya</taxon>
        <taxon>Ascomycota</taxon>
        <taxon>Saccharomycotina</taxon>
        <taxon>Saccharomycetes</taxon>
        <taxon>Ascoideaceae</taxon>
        <taxon>Ascoidea</taxon>
    </lineage>
</organism>
<gene>
    <name evidence="1" type="ORF">ASCRUDRAFT_110343</name>
</gene>
<dbReference type="AlphaFoldDB" id="A0A1D2VD70"/>
<keyword evidence="2" id="KW-1185">Reference proteome</keyword>
<dbReference type="Proteomes" id="UP000095038">
    <property type="component" value="Unassembled WGS sequence"/>
</dbReference>
<protein>
    <submittedName>
        <fullName evidence="1">Uncharacterized protein</fullName>
    </submittedName>
</protein>
<name>A0A1D2VD70_9ASCO</name>
<evidence type="ECO:0000313" key="2">
    <source>
        <dbReference type="Proteomes" id="UP000095038"/>
    </source>
</evidence>
<sequence length="108" mass="12400">MEIIYLSCSFLYIITHINRGKQQQTICFPFPKNNREFIKLRVCKKTPKMKHSAVSPAGPSWFSKPGTQYGLLLVIVEKNAAAFGVQLQLDIALRKVQHKNREAENLRI</sequence>